<dbReference type="InterPro" id="IPR032675">
    <property type="entry name" value="LRR_dom_sf"/>
</dbReference>
<gene>
    <name evidence="1" type="ORF">GCM10023322_57050</name>
</gene>
<dbReference type="NCBIfam" id="NF038076">
    <property type="entry name" value="fam_STM4015"/>
    <property type="match status" value="1"/>
</dbReference>
<dbReference type="EMBL" id="BAABJQ010000020">
    <property type="protein sequence ID" value="GAA5193931.1"/>
    <property type="molecule type" value="Genomic_DNA"/>
</dbReference>
<name>A0ABP9SCJ8_9ACTN</name>
<evidence type="ECO:0000313" key="1">
    <source>
        <dbReference type="EMBL" id="GAA5193931.1"/>
    </source>
</evidence>
<protein>
    <submittedName>
        <fullName evidence="1">STM4015 family protein</fullName>
    </submittedName>
</protein>
<reference evidence="2" key="1">
    <citation type="journal article" date="2019" name="Int. J. Syst. Evol. Microbiol.">
        <title>The Global Catalogue of Microorganisms (GCM) 10K type strain sequencing project: providing services to taxonomists for standard genome sequencing and annotation.</title>
        <authorList>
            <consortium name="The Broad Institute Genomics Platform"/>
            <consortium name="The Broad Institute Genome Sequencing Center for Infectious Disease"/>
            <person name="Wu L."/>
            <person name="Ma J."/>
        </authorList>
    </citation>
    <scope>NUCLEOTIDE SEQUENCE [LARGE SCALE GENOMIC DNA]</scope>
    <source>
        <strain evidence="2">JCM 18304</strain>
    </source>
</reference>
<proteinExistence type="predicted"/>
<sequence>MSFSGWATTFAGLPVVNVEPDTELRSVDGPVAWRVCLWEYDGGTEFGSNAAFHDALEDFLDEVDAASVTALVVGTWGYAAFDDAPIAQLCAAADRLTSLKALFLGDITADECEVSWIRQGDLTPLLAAYPNLRILRVRGTGGLSLGRVRHTGLRELALEGGGLPAEMLRAVIDADLPGLERLELWLGTPRYGGDVGVADLGPLLDGARFPALRALGLRNAEIADRVAGAVDGAPLVARLEELDLSLGVMGDEGGEALLSGRPLTHLRRLDLRRNYLSERMAARLVAELPGVEVDVSDQQVEGEYGRYTAVSE</sequence>
<comment type="caution">
    <text evidence="1">The sequence shown here is derived from an EMBL/GenBank/DDBJ whole genome shotgun (WGS) entry which is preliminary data.</text>
</comment>
<accession>A0ABP9SCJ8</accession>
<dbReference type="Pfam" id="PF13516">
    <property type="entry name" value="LRR_6"/>
    <property type="match status" value="1"/>
</dbReference>
<evidence type="ECO:0000313" key="2">
    <source>
        <dbReference type="Proteomes" id="UP001501570"/>
    </source>
</evidence>
<dbReference type="SUPFAM" id="SSF52047">
    <property type="entry name" value="RNI-like"/>
    <property type="match status" value="1"/>
</dbReference>
<dbReference type="Gene3D" id="3.80.10.10">
    <property type="entry name" value="Ribonuclease Inhibitor"/>
    <property type="match status" value="1"/>
</dbReference>
<dbReference type="RefSeq" id="WP_345634749.1">
    <property type="nucleotide sequence ID" value="NZ_BAABJQ010000020.1"/>
</dbReference>
<organism evidence="1 2">
    <name type="scientific">Rugosimonospora acidiphila</name>
    <dbReference type="NCBI Taxonomy" id="556531"/>
    <lineage>
        <taxon>Bacteria</taxon>
        <taxon>Bacillati</taxon>
        <taxon>Actinomycetota</taxon>
        <taxon>Actinomycetes</taxon>
        <taxon>Micromonosporales</taxon>
        <taxon>Micromonosporaceae</taxon>
        <taxon>Rugosimonospora</taxon>
    </lineage>
</organism>
<dbReference type="InterPro" id="IPR047722">
    <property type="entry name" value="STM4015-like"/>
</dbReference>
<dbReference type="InterPro" id="IPR001611">
    <property type="entry name" value="Leu-rich_rpt"/>
</dbReference>
<keyword evidence="2" id="KW-1185">Reference proteome</keyword>
<dbReference type="Proteomes" id="UP001501570">
    <property type="component" value="Unassembled WGS sequence"/>
</dbReference>